<proteinExistence type="predicted"/>
<evidence type="ECO:0000313" key="2">
    <source>
        <dbReference type="Proteomes" id="UP000053144"/>
    </source>
</evidence>
<evidence type="ECO:0000313" key="1">
    <source>
        <dbReference type="EMBL" id="KOM44627.1"/>
    </source>
</evidence>
<dbReference type="EMBL" id="CM003375">
    <property type="protein sequence ID" value="KOM44627.1"/>
    <property type="molecule type" value="Genomic_DNA"/>
</dbReference>
<dbReference type="AlphaFoldDB" id="A0A0L9UPX0"/>
<gene>
    <name evidence="1" type="ORF">LR48_Vigan05g223200</name>
</gene>
<accession>A0A0L9UPX0</accession>
<dbReference type="Proteomes" id="UP000053144">
    <property type="component" value="Chromosome 5"/>
</dbReference>
<protein>
    <submittedName>
        <fullName evidence="1">Uncharacterized protein</fullName>
    </submittedName>
</protein>
<reference evidence="2" key="1">
    <citation type="journal article" date="2015" name="Proc. Natl. Acad. Sci. U.S.A.">
        <title>Genome sequencing of adzuki bean (Vigna angularis) provides insight into high starch and low fat accumulation and domestication.</title>
        <authorList>
            <person name="Yang K."/>
            <person name="Tian Z."/>
            <person name="Chen C."/>
            <person name="Luo L."/>
            <person name="Zhao B."/>
            <person name="Wang Z."/>
            <person name="Yu L."/>
            <person name="Li Y."/>
            <person name="Sun Y."/>
            <person name="Li W."/>
            <person name="Chen Y."/>
            <person name="Li Y."/>
            <person name="Zhang Y."/>
            <person name="Ai D."/>
            <person name="Zhao J."/>
            <person name="Shang C."/>
            <person name="Ma Y."/>
            <person name="Wu B."/>
            <person name="Wang M."/>
            <person name="Gao L."/>
            <person name="Sun D."/>
            <person name="Zhang P."/>
            <person name="Guo F."/>
            <person name="Wang W."/>
            <person name="Li Y."/>
            <person name="Wang J."/>
            <person name="Varshney R.K."/>
            <person name="Wang J."/>
            <person name="Ling H.Q."/>
            <person name="Wan P."/>
        </authorList>
    </citation>
    <scope>NUCLEOTIDE SEQUENCE</scope>
    <source>
        <strain evidence="2">cv. Jingnong 6</strain>
    </source>
</reference>
<dbReference type="Gramene" id="KOM44627">
    <property type="protein sequence ID" value="KOM44627"/>
    <property type="gene ID" value="LR48_Vigan05g223200"/>
</dbReference>
<organism evidence="1 2">
    <name type="scientific">Phaseolus angularis</name>
    <name type="common">Azuki bean</name>
    <name type="synonym">Vigna angularis</name>
    <dbReference type="NCBI Taxonomy" id="3914"/>
    <lineage>
        <taxon>Eukaryota</taxon>
        <taxon>Viridiplantae</taxon>
        <taxon>Streptophyta</taxon>
        <taxon>Embryophyta</taxon>
        <taxon>Tracheophyta</taxon>
        <taxon>Spermatophyta</taxon>
        <taxon>Magnoliopsida</taxon>
        <taxon>eudicotyledons</taxon>
        <taxon>Gunneridae</taxon>
        <taxon>Pentapetalae</taxon>
        <taxon>rosids</taxon>
        <taxon>fabids</taxon>
        <taxon>Fabales</taxon>
        <taxon>Fabaceae</taxon>
        <taxon>Papilionoideae</taxon>
        <taxon>50 kb inversion clade</taxon>
        <taxon>NPAAA clade</taxon>
        <taxon>indigoferoid/millettioid clade</taxon>
        <taxon>Phaseoleae</taxon>
        <taxon>Vigna</taxon>
    </lineage>
</organism>
<name>A0A0L9UPX0_PHAAN</name>
<sequence>MHSCKFTYLMKFLEGVFVIDITASADQEQLIAEVRDLRLEAFVAYLVARNLVAVANPTVVAIVQAEIESVASIAVVEAVSVTAALEMVTNLMHFVEIVVEFEPVIVVARVQSAGLFAYLSCQIEVLRLAVAVTQGHYYPTVDAYLIGCFADLSIVAVAVAGWRDCSVVQVTSVVAANH</sequence>